<proteinExistence type="predicted"/>
<dbReference type="EMBL" id="CAVMJV010000154">
    <property type="protein sequence ID" value="CAK5115461.1"/>
    <property type="molecule type" value="Genomic_DNA"/>
</dbReference>
<gene>
    <name evidence="1" type="ORF">MENTE1834_LOCUS45598</name>
</gene>
<sequence>MLEKLGCCKIITKTLHSQRKSSPFSSAKTPQKIQFVQPSPNGMERLILFKNGISSE</sequence>
<evidence type="ECO:0000313" key="1">
    <source>
        <dbReference type="EMBL" id="CAK5115461.1"/>
    </source>
</evidence>
<protein>
    <submittedName>
        <fullName evidence="1">Uncharacterized protein</fullName>
    </submittedName>
</protein>
<organism evidence="1 2">
    <name type="scientific">Meloidogyne enterolobii</name>
    <name type="common">Root-knot nematode worm</name>
    <name type="synonym">Meloidogyne mayaguensis</name>
    <dbReference type="NCBI Taxonomy" id="390850"/>
    <lineage>
        <taxon>Eukaryota</taxon>
        <taxon>Metazoa</taxon>
        <taxon>Ecdysozoa</taxon>
        <taxon>Nematoda</taxon>
        <taxon>Chromadorea</taxon>
        <taxon>Rhabditida</taxon>
        <taxon>Tylenchina</taxon>
        <taxon>Tylenchomorpha</taxon>
        <taxon>Tylenchoidea</taxon>
        <taxon>Meloidogynidae</taxon>
        <taxon>Meloidogyninae</taxon>
        <taxon>Meloidogyne</taxon>
    </lineage>
</organism>
<accession>A0ACB1AZX2</accession>
<evidence type="ECO:0000313" key="2">
    <source>
        <dbReference type="Proteomes" id="UP001497535"/>
    </source>
</evidence>
<dbReference type="Proteomes" id="UP001497535">
    <property type="component" value="Unassembled WGS sequence"/>
</dbReference>
<name>A0ACB1AZX2_MELEN</name>
<reference evidence="1" key="1">
    <citation type="submission" date="2023-11" db="EMBL/GenBank/DDBJ databases">
        <authorList>
            <person name="Poullet M."/>
        </authorList>
    </citation>
    <scope>NUCLEOTIDE SEQUENCE</scope>
    <source>
        <strain evidence="1">E1834</strain>
    </source>
</reference>
<comment type="caution">
    <text evidence="1">The sequence shown here is derived from an EMBL/GenBank/DDBJ whole genome shotgun (WGS) entry which is preliminary data.</text>
</comment>
<keyword evidence="2" id="KW-1185">Reference proteome</keyword>